<feature type="compositionally biased region" description="Basic and acidic residues" evidence="1">
    <location>
        <begin position="742"/>
        <end position="753"/>
    </location>
</feature>
<feature type="region of interest" description="Disordered" evidence="1">
    <location>
        <begin position="1"/>
        <end position="48"/>
    </location>
</feature>
<keyword evidence="4" id="KW-1185">Reference proteome</keyword>
<feature type="compositionally biased region" description="Basic and acidic residues" evidence="1">
    <location>
        <begin position="24"/>
        <end position="37"/>
    </location>
</feature>
<comment type="caution">
    <text evidence="3">The sequence shown here is derived from an EMBL/GenBank/DDBJ whole genome shotgun (WGS) entry which is preliminary data.</text>
</comment>
<name>A0A8K0S1I4_9HYPO</name>
<gene>
    <name evidence="3" type="ORF">BKA59DRAFT_395220</name>
</gene>
<evidence type="ECO:0000313" key="4">
    <source>
        <dbReference type="Proteomes" id="UP000813427"/>
    </source>
</evidence>
<dbReference type="Proteomes" id="UP000813427">
    <property type="component" value="Unassembled WGS sequence"/>
</dbReference>
<dbReference type="CDD" id="cd00180">
    <property type="entry name" value="PKc"/>
    <property type="match status" value="1"/>
</dbReference>
<feature type="compositionally biased region" description="Polar residues" evidence="1">
    <location>
        <begin position="661"/>
        <end position="673"/>
    </location>
</feature>
<keyword evidence="3" id="KW-0418">Kinase</keyword>
<dbReference type="PANTHER" id="PTHR24359">
    <property type="entry name" value="SERINE/THREONINE-PROTEIN KINASE SBK1"/>
    <property type="match status" value="1"/>
</dbReference>
<accession>A0A8K0S1I4</accession>
<dbReference type="SUPFAM" id="SSF56112">
    <property type="entry name" value="Protein kinase-like (PK-like)"/>
    <property type="match status" value="1"/>
</dbReference>
<dbReference type="AlphaFoldDB" id="A0A8K0S1I4"/>
<dbReference type="GO" id="GO:0005524">
    <property type="term" value="F:ATP binding"/>
    <property type="evidence" value="ECO:0007669"/>
    <property type="project" value="InterPro"/>
</dbReference>
<organism evidence="3 4">
    <name type="scientific">Fusarium tricinctum</name>
    <dbReference type="NCBI Taxonomy" id="61284"/>
    <lineage>
        <taxon>Eukaryota</taxon>
        <taxon>Fungi</taxon>
        <taxon>Dikarya</taxon>
        <taxon>Ascomycota</taxon>
        <taxon>Pezizomycotina</taxon>
        <taxon>Sordariomycetes</taxon>
        <taxon>Hypocreomycetidae</taxon>
        <taxon>Hypocreales</taxon>
        <taxon>Nectriaceae</taxon>
        <taxon>Fusarium</taxon>
        <taxon>Fusarium tricinctum species complex</taxon>
    </lineage>
</organism>
<proteinExistence type="predicted"/>
<feature type="region of interest" description="Disordered" evidence="1">
    <location>
        <begin position="625"/>
        <end position="783"/>
    </location>
</feature>
<dbReference type="PROSITE" id="PS50011">
    <property type="entry name" value="PROTEIN_KINASE_DOM"/>
    <property type="match status" value="1"/>
</dbReference>
<dbReference type="EMBL" id="JAGPXF010000003">
    <property type="protein sequence ID" value="KAH7251375.1"/>
    <property type="molecule type" value="Genomic_DNA"/>
</dbReference>
<dbReference type="Gene3D" id="1.10.510.10">
    <property type="entry name" value="Transferase(Phosphotransferase) domain 1"/>
    <property type="match status" value="1"/>
</dbReference>
<dbReference type="InterPro" id="IPR000719">
    <property type="entry name" value="Prot_kinase_dom"/>
</dbReference>
<sequence>MHPQTSDSHVPSKGQTSNRRKSVTFRDDRAEVSDTHTHLGGNCSDSSTISRDIDLEEQAAKFDSTNDHSDKILGDLIRDNLFEPVDDRLEKFLPRNELDGILTEERIALTLDKEGGFPAERLLAITTDIIHPATSLSSSQPHLNSRKQLLAILALLEKIPDIQDFINEGLYDYHLPFNVLREIDPAKGGRRRYVVRTTAFGNQPLPVHLFTKWRDTEIDQFESQQWKVHVPVFSTTPGDNGKPPHYDLAQKAVYPYLSRREVGRGGFSAVDKVEIHTGHTITPTKTTKSQIFAVKRLEASSKSLFEKEVSNLSRFIDRDHPHLIKLLWTFSCGSIHHLVFPCADGNLQDFWKTYNLPPAQKHDHQTVVWLARQCLGIVEGLQMIHQDNDYCHPTDTKRHGVHGDLKPENILWFRDFGGPEEGYSLGTLKISDFGLTGFHETLSKSRINVEGMGGSPTYRAPEYDVYHAVSQSYDIWSLACVLLEFVTWYFKGWEGVDQFSKARRLEDKSLFIPSDTFFNSIYSGQSMSAMAKKSVVKEFQSLYEHEHASDFTIEFVQFVEKGLLRMRPGLRKKCIDLHDTFSRFFKDCVSEPDYCLLKRAKTPPSRKNTELSLLEPTEIPRAFKIGDMKPQYPPRRGSGSQTAITRPGSPLKHLVQEPHSLESQTTKDTTTAGESFPIVSIPSVETVSEVPDETSRPSIERSISRHSAAGAMTRQPQHVPESALSTDTSQDEARQSQSRCKTAVDKSVDEGSGHHGVSNGGDEMQDPSEHGSVKDSPKRGNGWRHNMLTILCCRS</sequence>
<evidence type="ECO:0000256" key="1">
    <source>
        <dbReference type="SAM" id="MobiDB-lite"/>
    </source>
</evidence>
<dbReference type="Pfam" id="PF00069">
    <property type="entry name" value="Pkinase"/>
    <property type="match status" value="1"/>
</dbReference>
<evidence type="ECO:0000259" key="2">
    <source>
        <dbReference type="PROSITE" id="PS50011"/>
    </source>
</evidence>
<evidence type="ECO:0000313" key="3">
    <source>
        <dbReference type="EMBL" id="KAH7251375.1"/>
    </source>
</evidence>
<feature type="domain" description="Protein kinase" evidence="2">
    <location>
        <begin position="256"/>
        <end position="581"/>
    </location>
</feature>
<dbReference type="PANTHER" id="PTHR24359:SF37">
    <property type="entry name" value="PROTEIN KINASE DOMAIN-CONTAINING PROTEIN"/>
    <property type="match status" value="1"/>
</dbReference>
<dbReference type="Gene3D" id="3.30.200.20">
    <property type="entry name" value="Phosphorylase Kinase, domain 1"/>
    <property type="match status" value="1"/>
</dbReference>
<protein>
    <submittedName>
        <fullName evidence="3">Kinase-like domain-containing protein</fullName>
    </submittedName>
</protein>
<dbReference type="GO" id="GO:0004674">
    <property type="term" value="F:protein serine/threonine kinase activity"/>
    <property type="evidence" value="ECO:0007669"/>
    <property type="project" value="TreeGrafter"/>
</dbReference>
<dbReference type="InterPro" id="IPR011009">
    <property type="entry name" value="Kinase-like_dom_sf"/>
</dbReference>
<dbReference type="SMART" id="SM00220">
    <property type="entry name" value="S_TKc"/>
    <property type="match status" value="1"/>
</dbReference>
<feature type="compositionally biased region" description="Basic and acidic residues" evidence="1">
    <location>
        <begin position="767"/>
        <end position="778"/>
    </location>
</feature>
<feature type="compositionally biased region" description="Polar residues" evidence="1">
    <location>
        <begin position="1"/>
        <end position="17"/>
    </location>
</feature>
<feature type="compositionally biased region" description="Basic and acidic residues" evidence="1">
    <location>
        <begin position="693"/>
        <end position="703"/>
    </location>
</feature>
<keyword evidence="3" id="KW-0808">Transferase</keyword>
<dbReference type="OrthoDB" id="4062651at2759"/>
<reference evidence="3" key="1">
    <citation type="journal article" date="2021" name="Nat. Commun.">
        <title>Genetic determinants of endophytism in the Arabidopsis root mycobiome.</title>
        <authorList>
            <person name="Mesny F."/>
            <person name="Miyauchi S."/>
            <person name="Thiergart T."/>
            <person name="Pickel B."/>
            <person name="Atanasova L."/>
            <person name="Karlsson M."/>
            <person name="Huettel B."/>
            <person name="Barry K.W."/>
            <person name="Haridas S."/>
            <person name="Chen C."/>
            <person name="Bauer D."/>
            <person name="Andreopoulos W."/>
            <person name="Pangilinan J."/>
            <person name="LaButti K."/>
            <person name="Riley R."/>
            <person name="Lipzen A."/>
            <person name="Clum A."/>
            <person name="Drula E."/>
            <person name="Henrissat B."/>
            <person name="Kohler A."/>
            <person name="Grigoriev I.V."/>
            <person name="Martin F.M."/>
            <person name="Hacquard S."/>
        </authorList>
    </citation>
    <scope>NUCLEOTIDE SEQUENCE</scope>
    <source>
        <strain evidence="3">MPI-SDFR-AT-0068</strain>
    </source>
</reference>